<protein>
    <submittedName>
        <fullName evidence="4">B22R-like protein</fullName>
    </submittedName>
</protein>
<dbReference type="InterPro" id="IPR025133">
    <property type="entry name" value="Poxvirus_B22R_N_dom"/>
</dbReference>
<proteinExistence type="predicted"/>
<dbReference type="Pfam" id="PF04395">
    <property type="entry name" value="Poxvirus_B22R"/>
    <property type="match status" value="1"/>
</dbReference>
<reference evidence="4" key="1">
    <citation type="submission" date="2023-04" db="EMBL/GenBank/DDBJ databases">
        <title>Genomic characterization of avipoxvirus isolates from Andean condor (Vultur gryphus).</title>
        <authorList>
            <person name="Butt S.L."/>
            <person name="Do Nascimento G.M."/>
            <person name="Tripathy D.N."/>
            <person name="Diel D.G."/>
        </authorList>
    </citation>
    <scope>NUCLEOTIDE SEQUENCE</scope>
    <source>
        <strain evidence="4">CDPV99</strain>
    </source>
</reference>
<feature type="compositionally biased region" description="Low complexity" evidence="1">
    <location>
        <begin position="668"/>
        <end position="679"/>
    </location>
</feature>
<dbReference type="InterPro" id="IPR007490">
    <property type="entry name" value="Poxvirus_B22"/>
</dbReference>
<evidence type="ECO:0000313" key="4">
    <source>
        <dbReference type="EMBL" id="WHV01269.1"/>
    </source>
</evidence>
<dbReference type="InterPro" id="IPR025128">
    <property type="entry name" value="Poxvirus_B22R_C_dom"/>
</dbReference>
<sequence>MKRRWCSVNIKKEITSIIFLSVICASYTDDSESDSCLRKDSKYHSTVNYAKPKELLDHKAIAAMRYLKIARTRERERFHNCFDWKHIREKIKYDFIKMCGTYNVQDLIEPIYRYNYTYNITLYFRDEEKKKNDLTLGLKLFSCISSSVLSLQREDIEHSSCETRDNVLTCSVPSVSDVTYDNNKCKNITVDKVTVRNFTMTNNEYNSTIAVTFKGVSSSPPYEPSNVFIECVKHILFNCKKTSGMTNRFAITSRLTNNCNYCQMSLMVDVVPVPDEFKTSLATCGGLTYDKMASLFYTCEVTGGVDCINYIYINDKIKSNSIKTLRTYTGKKRRSKRDTNGYNITGCSLQNVSDECGEVKDSLINYDHLDCMYKMYQLEEDNGEEYDKCVYENNRDKSHNHERKGSSMPRVRYKRSSAEDDSAYNFLHVIKDYLGIDNVIQDITHLQVGMYKKHKGISGDGEIINNLKDMIKSKFRTYMPTISSDILPKDILNILDVPVPRLKGKNIVSSSLSSIAFRKIESIRSAVKTNKHYHHIFTKDLDNLERRLIHIELNSKHHKNVMSYFKDGINAYKKSGGRDVTIIATPGEKVLGVEVKSIISRPFRENDGIYDSTRSSFNHYNIPRYTLQSQIPAEPQYTHYTSTKNRCKRGTGAVCGLLSLTHHRGSSRRSTPSSSLRSSYAEDLSSSDMSQDLYGYYDSSSRVSRTNSRGSSSYYTLSRHSTHSASVNSILNRYSDGSSYTSGNDYSNGRTRSSYTGGSINTISSSSNYIIGSGAPLTDYGSKMVKISKLLDKTVTFNLASQLLTSRLIDLQVRYNDNDRATAVAEIVSASLESIGGVMSITGSLTSARLCFSGMGLSTIAGLIDAGIDIYHILTGKPRSPDPVIQTFNMYSRYMSDTARSGVRKCMIPGTETLIYMSYRNDTSFKQPLDKLSLYFIDTPDSVLMYLNTSNVVLDFSLTVACPLGHLRSVDVDITAYTTIKYTNEDGVRFYKFLNLGSMLSSFPTVRLTCGKDITLTLKPFEVKIQDMQLLKMATHGEPEETKSMPSNVCDIFPLKTFNLLVRGCPFDSSITYITHMTCSILLRLASWEPISKRWILESPFGKDNDLKQLFVFKKRNFSDIVIKPNLVQGHSKFCVSKHTTECYWKDIMLLDDTSSCAARARTIYVEIYTFGDGRGFTSFVLTCPSGSTPVAVGNKDGVIELPISDFYTSKMFASTKEKKIGVFCVDNYDSNFKSDLINIKFISRKYNDSVIYLDEYTGKERVFEDMAKLGDMPWRSRKCVTWSHKRSCISYHGRIDIWTEDYIIETDFGPELMITEKYHPDTININSIEKSKLWFPSDLKIDYYISNLGKAYDDSNRFWKDAKNMYRTYSSIVLILMPCTMRANMLIYNTSEAISSLGYHQSMTQDYSDGKKYLLTRVSGSNCFAELDLETRMMSVSC</sequence>
<evidence type="ECO:0000256" key="1">
    <source>
        <dbReference type="SAM" id="MobiDB-lite"/>
    </source>
</evidence>
<dbReference type="EMBL" id="OQ865376">
    <property type="protein sequence ID" value="WHV01269.1"/>
    <property type="molecule type" value="Genomic_DNA"/>
</dbReference>
<feature type="domain" description="Poxvirus B22R protein N-terminal" evidence="3">
    <location>
        <begin position="34"/>
        <end position="124"/>
    </location>
</feature>
<name>A0AAT9UNT7_9POXV</name>
<dbReference type="Pfam" id="PF13169">
    <property type="entry name" value="Poxvirus_B22R_N"/>
    <property type="match status" value="1"/>
</dbReference>
<gene>
    <name evidence="4" type="ORF">CDPV99-153</name>
</gene>
<accession>A0AAT9UNT7</accession>
<feature type="region of interest" description="Disordered" evidence="1">
    <location>
        <begin position="663"/>
        <end position="683"/>
    </location>
</feature>
<organism evidence="4">
    <name type="scientific">Condorpox virus</name>
    <dbReference type="NCBI Taxonomy" id="3049970"/>
    <lineage>
        <taxon>Viruses</taxon>
        <taxon>Varidnaviria</taxon>
        <taxon>Bamfordvirae</taxon>
        <taxon>Nucleocytoviricota</taxon>
        <taxon>Pokkesviricetes</taxon>
        <taxon>Chitovirales</taxon>
        <taxon>Poxviridae</taxon>
        <taxon>Chordopoxvirinae</taxon>
        <taxon>Avipoxvirus</taxon>
    </lineage>
</organism>
<dbReference type="Pfam" id="PF13168">
    <property type="entry name" value="Poxvirus_B22R_C"/>
    <property type="match status" value="1"/>
</dbReference>
<evidence type="ECO:0000259" key="2">
    <source>
        <dbReference type="Pfam" id="PF13168"/>
    </source>
</evidence>
<feature type="domain" description="Poxvirus B22R protein C-terminal" evidence="2">
    <location>
        <begin position="823"/>
        <end position="1017"/>
    </location>
</feature>
<evidence type="ECO:0000259" key="3">
    <source>
        <dbReference type="Pfam" id="PF13169"/>
    </source>
</evidence>